<keyword evidence="2" id="KW-1185">Reference proteome</keyword>
<dbReference type="EMBL" id="SMKP01000045">
    <property type="protein sequence ID" value="TDD20459.1"/>
    <property type="molecule type" value="Genomic_DNA"/>
</dbReference>
<comment type="caution">
    <text evidence="1">The sequence shown here is derived from an EMBL/GenBank/DDBJ whole genome shotgun (WGS) entry which is preliminary data.</text>
</comment>
<evidence type="ECO:0000313" key="1">
    <source>
        <dbReference type="EMBL" id="TDD20459.1"/>
    </source>
</evidence>
<dbReference type="Proteomes" id="UP000294543">
    <property type="component" value="Unassembled WGS sequence"/>
</dbReference>
<sequence>MKRFRITLVDDGVLFIAAHRSRGDGSSVLFERVDDKSGQWVVVSDIHRDNIVTLESLTDASQA</sequence>
<reference evidence="1 2" key="1">
    <citation type="submission" date="2019-03" db="EMBL/GenBank/DDBJ databases">
        <title>Draft genome sequences of novel Actinobacteria.</title>
        <authorList>
            <person name="Sahin N."/>
            <person name="Ay H."/>
            <person name="Saygin H."/>
        </authorList>
    </citation>
    <scope>NUCLEOTIDE SEQUENCE [LARGE SCALE GENOMIC DNA]</scope>
    <source>
        <strain evidence="1 2">KC712</strain>
    </source>
</reference>
<dbReference type="RefSeq" id="WP_132509640.1">
    <property type="nucleotide sequence ID" value="NZ_SMKP01000045.1"/>
</dbReference>
<name>A0A4R4WSC0_9ACTN</name>
<proteinExistence type="predicted"/>
<organism evidence="1 2">
    <name type="scientific">Nonomuraea diastatica</name>
    <dbReference type="NCBI Taxonomy" id="1848329"/>
    <lineage>
        <taxon>Bacteria</taxon>
        <taxon>Bacillati</taxon>
        <taxon>Actinomycetota</taxon>
        <taxon>Actinomycetes</taxon>
        <taxon>Streptosporangiales</taxon>
        <taxon>Streptosporangiaceae</taxon>
        <taxon>Nonomuraea</taxon>
    </lineage>
</organism>
<accession>A0A4R4WSC0</accession>
<evidence type="ECO:0000313" key="2">
    <source>
        <dbReference type="Proteomes" id="UP000294543"/>
    </source>
</evidence>
<gene>
    <name evidence="1" type="ORF">E1294_17775</name>
</gene>
<dbReference type="AlphaFoldDB" id="A0A4R4WSC0"/>
<protein>
    <submittedName>
        <fullName evidence="1">Uncharacterized protein</fullName>
    </submittedName>
</protein>